<evidence type="ECO:0000256" key="4">
    <source>
        <dbReference type="ARBA" id="ARBA00022728"/>
    </source>
</evidence>
<dbReference type="AlphaFoldDB" id="A0A1E3PT36"/>
<dbReference type="InterPro" id="IPR045075">
    <property type="entry name" value="Syf1-like"/>
</dbReference>
<dbReference type="InterPro" id="IPR011990">
    <property type="entry name" value="TPR-like_helical_dom_sf"/>
</dbReference>
<accession>A0A1E3PT36</accession>
<dbReference type="SUPFAM" id="SSF48452">
    <property type="entry name" value="TPR-like"/>
    <property type="match status" value="3"/>
</dbReference>
<dbReference type="GO" id="GO:0000245">
    <property type="term" value="P:spliceosomal complex assembly"/>
    <property type="evidence" value="ECO:0007669"/>
    <property type="project" value="TreeGrafter"/>
</dbReference>
<evidence type="ECO:0000256" key="2">
    <source>
        <dbReference type="ARBA" id="ARBA00008644"/>
    </source>
</evidence>
<dbReference type="SMART" id="SM00386">
    <property type="entry name" value="HAT"/>
    <property type="match status" value="13"/>
</dbReference>
<feature type="domain" description="Pre-mRNA-splicing factor Syf1-like N-terminal HAT-repeats" evidence="11">
    <location>
        <begin position="59"/>
        <end position="204"/>
    </location>
</feature>
<sequence>MESRAPRVKNKGVAQLQISAEQILQEAYERKEAPLERVSDDRLEDLEELHEYQGRKRREYENALRRNKQNFGQWMRYAQWELDQREIARAQSVFERALEVDATHVPMWIRYIQCELKERNIAHAKNLLDRAVTTLPRVDKLWFTYVSTLETLGDIVGCRQVFERWMAWRPEPPAWGAYINMEKRYNEVERARAVFDRLTIVHPQSENWIKWAKFENEMGSPDTTRQVYTLAVDTLMAAGTIGENDEEDNAVMARSRVQFLDQTILCHWAKWEARQKEWERARAIYTFGLERLPKSRSKQLYDDYSAFEKQYGEKEGIENVILAKRRAKYEEDLKTDPHDYDTWFSYLSLVEELSTDYNDIRDIYERAIANVPRHTAKRHWRRYIFLWIRYALWEELETGDIDRTRQVYSQCIQIIPHKVFTFAKVWLLFAKFEIRHGSLSTARKILGQSIGITNGGKPKLFKGYIELEVKLKEFDRVRKLYEKYLQTYPELSDAWIEYGTLEQQLGDEERARAILALAISQPEMEMPELVWKRFIEFETEEGNYDNARQLYEELLEKTNHVKVWISYALFEITITDGEEEEEDDDEVLLVSEEAKDRTRSIFQRAWDGFKDRDLKEQRVIIYQAWREFEETHGTAETLNKLDTEKKPNVVKKRRELDDGTSEEFLDYVFPGDEKDKKINAFLENAKKWKEKQDILAKQREEQGL</sequence>
<dbReference type="GO" id="GO:0000974">
    <property type="term" value="C:Prp19 complex"/>
    <property type="evidence" value="ECO:0007669"/>
    <property type="project" value="EnsemblFungi"/>
</dbReference>
<proteinExistence type="inferred from homology"/>
<dbReference type="InterPro" id="IPR003107">
    <property type="entry name" value="HAT"/>
</dbReference>
<dbReference type="Pfam" id="PF23231">
    <property type="entry name" value="HAT_Syf1_CNRKL1_C"/>
    <property type="match status" value="1"/>
</dbReference>
<dbReference type="PANTHER" id="PTHR11246">
    <property type="entry name" value="PRE-MRNA SPLICING FACTOR"/>
    <property type="match status" value="1"/>
</dbReference>
<keyword evidence="7" id="KW-0539">Nucleus</keyword>
<evidence type="ECO:0000259" key="11">
    <source>
        <dbReference type="Pfam" id="PF23233"/>
    </source>
</evidence>
<dbReference type="Gene3D" id="1.25.40.10">
    <property type="entry name" value="Tetratricopeptide repeat domain"/>
    <property type="match status" value="4"/>
</dbReference>
<dbReference type="STRING" id="857566.A0A1E3PT36"/>
<evidence type="ECO:0000256" key="7">
    <source>
        <dbReference type="ARBA" id="ARBA00023242"/>
    </source>
</evidence>
<dbReference type="GO" id="GO:0071011">
    <property type="term" value="C:precatalytic spliceosome"/>
    <property type="evidence" value="ECO:0007669"/>
    <property type="project" value="TreeGrafter"/>
</dbReference>
<evidence type="ECO:0000313" key="12">
    <source>
        <dbReference type="EMBL" id="ODQ68583.1"/>
    </source>
</evidence>
<keyword evidence="6" id="KW-0508">mRNA splicing</keyword>
<name>A0A1E3PT36_9ASCO</name>
<evidence type="ECO:0000256" key="9">
    <source>
        <dbReference type="ARBA" id="ARBA00039167"/>
    </source>
</evidence>
<feature type="domain" description="Pre-mRNA-splicing factor Syf1/CRNKL1-like C-terminal HAT-repeats" evidence="10">
    <location>
        <begin position="400"/>
        <end position="550"/>
    </location>
</feature>
<organism evidence="12 13">
    <name type="scientific">Nadsonia fulvescens var. elongata DSM 6958</name>
    <dbReference type="NCBI Taxonomy" id="857566"/>
    <lineage>
        <taxon>Eukaryota</taxon>
        <taxon>Fungi</taxon>
        <taxon>Dikarya</taxon>
        <taxon>Ascomycota</taxon>
        <taxon>Saccharomycotina</taxon>
        <taxon>Dipodascomycetes</taxon>
        <taxon>Dipodascales</taxon>
        <taxon>Dipodascales incertae sedis</taxon>
        <taxon>Nadsonia</taxon>
    </lineage>
</organism>
<evidence type="ECO:0000313" key="13">
    <source>
        <dbReference type="Proteomes" id="UP000095009"/>
    </source>
</evidence>
<evidence type="ECO:0000256" key="5">
    <source>
        <dbReference type="ARBA" id="ARBA00022737"/>
    </source>
</evidence>
<gene>
    <name evidence="12" type="ORF">NADFUDRAFT_63996</name>
</gene>
<comment type="subcellular location">
    <subcellularLocation>
        <location evidence="1">Nucleus</location>
    </subcellularLocation>
</comment>
<evidence type="ECO:0000256" key="3">
    <source>
        <dbReference type="ARBA" id="ARBA00022664"/>
    </source>
</evidence>
<reference evidence="12 13" key="1">
    <citation type="journal article" date="2016" name="Proc. Natl. Acad. Sci. U.S.A.">
        <title>Comparative genomics of biotechnologically important yeasts.</title>
        <authorList>
            <person name="Riley R."/>
            <person name="Haridas S."/>
            <person name="Wolfe K.H."/>
            <person name="Lopes M.R."/>
            <person name="Hittinger C.T."/>
            <person name="Goeker M."/>
            <person name="Salamov A.A."/>
            <person name="Wisecaver J.H."/>
            <person name="Long T.M."/>
            <person name="Calvey C.H."/>
            <person name="Aerts A.L."/>
            <person name="Barry K.W."/>
            <person name="Choi C."/>
            <person name="Clum A."/>
            <person name="Coughlan A.Y."/>
            <person name="Deshpande S."/>
            <person name="Douglass A.P."/>
            <person name="Hanson S.J."/>
            <person name="Klenk H.-P."/>
            <person name="LaButti K.M."/>
            <person name="Lapidus A."/>
            <person name="Lindquist E.A."/>
            <person name="Lipzen A.M."/>
            <person name="Meier-Kolthoff J.P."/>
            <person name="Ohm R.A."/>
            <person name="Otillar R.P."/>
            <person name="Pangilinan J.L."/>
            <person name="Peng Y."/>
            <person name="Rokas A."/>
            <person name="Rosa C.A."/>
            <person name="Scheuner C."/>
            <person name="Sibirny A.A."/>
            <person name="Slot J.C."/>
            <person name="Stielow J.B."/>
            <person name="Sun H."/>
            <person name="Kurtzman C.P."/>
            <person name="Blackwell M."/>
            <person name="Grigoriev I.V."/>
            <person name="Jeffries T.W."/>
        </authorList>
    </citation>
    <scope>NUCLEOTIDE SEQUENCE [LARGE SCALE GENOMIC DNA]</scope>
    <source>
        <strain evidence="12 13">DSM 6958</strain>
    </source>
</reference>
<protein>
    <recommendedName>
        <fullName evidence="9">Pre-mRNA-splicing factor CLF1</fullName>
    </recommendedName>
</protein>
<dbReference type="EMBL" id="KV454406">
    <property type="protein sequence ID" value="ODQ68583.1"/>
    <property type="molecule type" value="Genomic_DNA"/>
</dbReference>
<evidence type="ECO:0000256" key="1">
    <source>
        <dbReference type="ARBA" id="ARBA00004123"/>
    </source>
</evidence>
<dbReference type="OrthoDB" id="541719at2759"/>
<dbReference type="InterPro" id="IPR055433">
    <property type="entry name" value="HAT_Syf1-like_N"/>
</dbReference>
<dbReference type="PANTHER" id="PTHR11246:SF3">
    <property type="entry name" value="CROOKED NECK-LIKE PROTEIN 1"/>
    <property type="match status" value="1"/>
</dbReference>
<dbReference type="FunFam" id="1.25.40.10:FF:001133">
    <property type="entry name" value="Crooked neck protein, putative"/>
    <property type="match status" value="1"/>
</dbReference>
<dbReference type="Pfam" id="PF23233">
    <property type="entry name" value="HAT_Syf1_CNRKL1_N"/>
    <property type="match status" value="1"/>
</dbReference>
<evidence type="ECO:0000259" key="10">
    <source>
        <dbReference type="Pfam" id="PF23231"/>
    </source>
</evidence>
<dbReference type="GO" id="GO:0071014">
    <property type="term" value="C:post-mRNA release spliceosomal complex"/>
    <property type="evidence" value="ECO:0007669"/>
    <property type="project" value="EnsemblFungi"/>
</dbReference>
<dbReference type="Proteomes" id="UP000095009">
    <property type="component" value="Unassembled WGS sequence"/>
</dbReference>
<keyword evidence="5" id="KW-0677">Repeat</keyword>
<keyword evidence="3" id="KW-0507">mRNA processing</keyword>
<comment type="similarity">
    <text evidence="2">Belongs to the crooked-neck family.</text>
</comment>
<dbReference type="FunFam" id="1.25.40.10:FF:000306">
    <property type="entry name" value="Cell cycle control protein cwf4"/>
    <property type="match status" value="1"/>
</dbReference>
<dbReference type="FunFam" id="1.25.40.10:FF:000796">
    <property type="entry name" value="Crooked neck pre-mRNA splicing factor 1"/>
    <property type="match status" value="1"/>
</dbReference>
<evidence type="ECO:0000256" key="6">
    <source>
        <dbReference type="ARBA" id="ARBA00023187"/>
    </source>
</evidence>
<keyword evidence="13" id="KW-1185">Reference proteome</keyword>
<evidence type="ECO:0000256" key="8">
    <source>
        <dbReference type="ARBA" id="ARBA00037040"/>
    </source>
</evidence>
<comment type="function">
    <text evidence="8">Involved in pre-mRNA splicing and cell cycle progression. Required for the spliceosome assembly and initiation of the DNA replication.</text>
</comment>
<dbReference type="GO" id="GO:0071007">
    <property type="term" value="C:U2-type catalytic step 2 spliceosome"/>
    <property type="evidence" value="ECO:0007669"/>
    <property type="project" value="TreeGrafter"/>
</dbReference>
<dbReference type="InterPro" id="IPR055430">
    <property type="entry name" value="HAT_Syf1_CNRKL1_C"/>
</dbReference>
<keyword evidence="4" id="KW-0747">Spliceosome</keyword>